<feature type="region of interest" description="Disordered" evidence="5">
    <location>
        <begin position="266"/>
        <end position="332"/>
    </location>
</feature>
<keyword evidence="2 6" id="KW-0812">Transmembrane</keyword>
<dbReference type="Pfam" id="PF11970">
    <property type="entry name" value="GPR_Gpa2_C"/>
    <property type="match status" value="1"/>
</dbReference>
<dbReference type="GO" id="GO:0005886">
    <property type="term" value="C:plasma membrane"/>
    <property type="evidence" value="ECO:0007669"/>
    <property type="project" value="TreeGrafter"/>
</dbReference>
<name>A0A2C5XWX8_9HYPO</name>
<feature type="signal peptide" evidence="7">
    <location>
        <begin position="1"/>
        <end position="16"/>
    </location>
</feature>
<feature type="compositionally biased region" description="Polar residues" evidence="5">
    <location>
        <begin position="207"/>
        <end position="218"/>
    </location>
</feature>
<evidence type="ECO:0000256" key="7">
    <source>
        <dbReference type="SAM" id="SignalP"/>
    </source>
</evidence>
<feature type="compositionally biased region" description="Low complexity" evidence="5">
    <location>
        <begin position="304"/>
        <end position="325"/>
    </location>
</feature>
<proteinExistence type="predicted"/>
<dbReference type="EMBL" id="NJET01000192">
    <property type="protein sequence ID" value="PHH59620.1"/>
    <property type="molecule type" value="Genomic_DNA"/>
</dbReference>
<sequence length="551" mass="60288">MLKAIWFVILPAVELAGGPVASESLICQASGFFLAVGIEACDIAVVLIAIHTALYIFHSGNGLYLYRRPAYAAFVLVPLILASLAFINKPAFTNTGQYCYLPRHPSWARRALSWIPRYIILATICATYVFTYSYVKILISRFGEAGTWRGEGATPASSRRERFGRNKNRSVMRTSSLPPTPRISYHGLIPPTPPREAGSLEKKEAKLSTSTAARTSSGDGAGPMDEGSDLTTIRKTLLSPVPENGIKWKIPQFGSHSSFLEDQQPRALSDGNIPSAITITSRPSAVSEGKASRMHSGASKVHLSTPTSRVPSSSSRPPSGSSTMRIHSPQPSTPRHFWNRSLAVTATPASQVPSESNIVAMLRRGPGGSDSSGSVLLSPTALESTGMGRTRDKIRRQLRQLFIYPGVYIVVWLVPFVSHIVGDDSSFVLVLASLVSLCAQGIADVLVFSVLEKPWRHPRRNSAEATSWCTQLWRPGRAVGEVSGAGSAVKVGRTREEMMVDSRVARRRREEELAERRLLQMAPTPHRREWWDVHLADVNESDDHSVDRATV</sequence>
<accession>A0A2C5XWX8</accession>
<evidence type="ECO:0000313" key="11">
    <source>
        <dbReference type="Proteomes" id="UP000226192"/>
    </source>
</evidence>
<dbReference type="AlphaFoldDB" id="A0A2C5XWX8"/>
<dbReference type="GO" id="GO:0004930">
    <property type="term" value="F:G protein-coupled receptor activity"/>
    <property type="evidence" value="ECO:0007669"/>
    <property type="project" value="TreeGrafter"/>
</dbReference>
<evidence type="ECO:0000259" key="9">
    <source>
        <dbReference type="Pfam" id="PF11970"/>
    </source>
</evidence>
<keyword evidence="4 6" id="KW-0472">Membrane</keyword>
<evidence type="ECO:0000256" key="6">
    <source>
        <dbReference type="SAM" id="Phobius"/>
    </source>
</evidence>
<protein>
    <recommendedName>
        <fullName evidence="12">G-protein coupled receptors family 1 profile domain-containing protein</fullName>
    </recommendedName>
</protein>
<comment type="subcellular location">
    <subcellularLocation>
        <location evidence="1">Membrane</location>
        <topology evidence="1">Multi-pass membrane protein</topology>
    </subcellularLocation>
</comment>
<dbReference type="GO" id="GO:0007189">
    <property type="term" value="P:adenylate cyclase-activating G protein-coupled receptor signaling pathway"/>
    <property type="evidence" value="ECO:0007669"/>
    <property type="project" value="TreeGrafter"/>
</dbReference>
<evidence type="ECO:0000256" key="5">
    <source>
        <dbReference type="SAM" id="MobiDB-lite"/>
    </source>
</evidence>
<dbReference type="InterPro" id="IPR022596">
    <property type="entry name" value="GPR1/2/3_C"/>
</dbReference>
<dbReference type="STRING" id="1399860.A0A2C5XWX8"/>
<feature type="transmembrane region" description="Helical" evidence="6">
    <location>
        <begin position="401"/>
        <end position="421"/>
    </location>
</feature>
<evidence type="ECO:0000256" key="2">
    <source>
        <dbReference type="ARBA" id="ARBA00022692"/>
    </source>
</evidence>
<feature type="transmembrane region" description="Helical" evidence="6">
    <location>
        <begin position="115"/>
        <end position="135"/>
    </location>
</feature>
<dbReference type="OrthoDB" id="5368598at2759"/>
<feature type="transmembrane region" description="Helical" evidence="6">
    <location>
        <begin position="69"/>
        <end position="87"/>
    </location>
</feature>
<evidence type="ECO:0000259" key="8">
    <source>
        <dbReference type="Pfam" id="PF11710"/>
    </source>
</evidence>
<evidence type="ECO:0000313" key="10">
    <source>
        <dbReference type="EMBL" id="PHH59620.1"/>
    </source>
</evidence>
<dbReference type="PANTHER" id="PTHR23112">
    <property type="entry name" value="G PROTEIN-COUPLED RECEPTOR 157-RELATED"/>
    <property type="match status" value="1"/>
</dbReference>
<evidence type="ECO:0008006" key="12">
    <source>
        <dbReference type="Google" id="ProtNLM"/>
    </source>
</evidence>
<feature type="transmembrane region" description="Helical" evidence="6">
    <location>
        <begin position="427"/>
        <end position="451"/>
    </location>
</feature>
<keyword evidence="7" id="KW-0732">Signal</keyword>
<organism evidence="10 11">
    <name type="scientific">Ophiocordyceps australis</name>
    <dbReference type="NCBI Taxonomy" id="1399860"/>
    <lineage>
        <taxon>Eukaryota</taxon>
        <taxon>Fungi</taxon>
        <taxon>Dikarya</taxon>
        <taxon>Ascomycota</taxon>
        <taxon>Pezizomycotina</taxon>
        <taxon>Sordariomycetes</taxon>
        <taxon>Hypocreomycetidae</taxon>
        <taxon>Hypocreales</taxon>
        <taxon>Ophiocordycipitaceae</taxon>
        <taxon>Ophiocordyceps</taxon>
    </lineage>
</organism>
<feature type="domain" description="G protein-coupled receptor GPR1/2/3 C-terminal" evidence="9">
    <location>
        <begin position="390"/>
        <end position="457"/>
    </location>
</feature>
<evidence type="ECO:0000256" key="1">
    <source>
        <dbReference type="ARBA" id="ARBA00004141"/>
    </source>
</evidence>
<gene>
    <name evidence="10" type="ORF">CDD81_2805</name>
</gene>
<reference evidence="10 11" key="1">
    <citation type="submission" date="2017-06" db="EMBL/GenBank/DDBJ databases">
        <title>Ant-infecting Ophiocordyceps genomes reveal a high diversity of potential behavioral manipulation genes and a possible major role for enterotoxins.</title>
        <authorList>
            <person name="De Bekker C."/>
            <person name="Evans H.C."/>
            <person name="Brachmann A."/>
            <person name="Hughes D.P."/>
        </authorList>
    </citation>
    <scope>NUCLEOTIDE SEQUENCE [LARGE SCALE GENOMIC DNA]</scope>
    <source>
        <strain evidence="10 11">Map64</strain>
    </source>
</reference>
<evidence type="ECO:0000256" key="4">
    <source>
        <dbReference type="ARBA" id="ARBA00023136"/>
    </source>
</evidence>
<feature type="transmembrane region" description="Helical" evidence="6">
    <location>
        <begin position="32"/>
        <end position="57"/>
    </location>
</feature>
<keyword evidence="3 6" id="KW-1133">Transmembrane helix</keyword>
<dbReference type="Pfam" id="PF11710">
    <property type="entry name" value="Git3"/>
    <property type="match status" value="1"/>
</dbReference>
<feature type="domain" description="Glucose receptor Git3-like N-terminal" evidence="8">
    <location>
        <begin position="1"/>
        <end position="139"/>
    </location>
</feature>
<dbReference type="InterPro" id="IPR023041">
    <property type="entry name" value="Glucose_rcpt_Git3-like_N"/>
</dbReference>
<feature type="chain" id="PRO_5013084101" description="G-protein coupled receptors family 1 profile domain-containing protein" evidence="7">
    <location>
        <begin position="17"/>
        <end position="551"/>
    </location>
</feature>
<evidence type="ECO:0000256" key="3">
    <source>
        <dbReference type="ARBA" id="ARBA00022989"/>
    </source>
</evidence>
<dbReference type="Proteomes" id="UP000226192">
    <property type="component" value="Unassembled WGS sequence"/>
</dbReference>
<comment type="caution">
    <text evidence="10">The sequence shown here is derived from an EMBL/GenBank/DDBJ whole genome shotgun (WGS) entry which is preliminary data.</text>
</comment>
<dbReference type="PANTHER" id="PTHR23112:SF37">
    <property type="entry name" value="G PROTEIN-COUPLED RECEPTOR GPR1"/>
    <property type="match status" value="1"/>
</dbReference>
<feature type="region of interest" description="Disordered" evidence="5">
    <location>
        <begin position="182"/>
        <end position="228"/>
    </location>
</feature>
<keyword evidence="11" id="KW-1185">Reference proteome</keyword>
<feature type="compositionally biased region" description="Polar residues" evidence="5">
    <location>
        <begin position="275"/>
        <end position="284"/>
    </location>
</feature>